<keyword evidence="3" id="KW-1185">Reference proteome</keyword>
<dbReference type="Proteomes" id="UP001054945">
    <property type="component" value="Unassembled WGS sequence"/>
</dbReference>
<evidence type="ECO:0000259" key="1">
    <source>
        <dbReference type="Pfam" id="PF07530"/>
    </source>
</evidence>
<dbReference type="AlphaFoldDB" id="A0AAV4Y9M6"/>
<gene>
    <name evidence="2" type="ORF">CEXT_89741</name>
</gene>
<dbReference type="EMBL" id="BPLR01019027">
    <property type="protein sequence ID" value="GIZ04048.1"/>
    <property type="molecule type" value="Genomic_DNA"/>
</dbReference>
<protein>
    <recommendedName>
        <fullName evidence="1">Pre-C2HC domain-containing protein</fullName>
    </recommendedName>
</protein>
<name>A0AAV4Y9M6_CAEEX</name>
<dbReference type="Pfam" id="PF07530">
    <property type="entry name" value="PRE_C2HC"/>
    <property type="match status" value="1"/>
</dbReference>
<reference evidence="2 3" key="1">
    <citation type="submission" date="2021-06" db="EMBL/GenBank/DDBJ databases">
        <title>Caerostris extrusa draft genome.</title>
        <authorList>
            <person name="Kono N."/>
            <person name="Arakawa K."/>
        </authorList>
    </citation>
    <scope>NUCLEOTIDE SEQUENCE [LARGE SCALE GENOMIC DNA]</scope>
</reference>
<comment type="caution">
    <text evidence="2">The sequence shown here is derived from an EMBL/GenBank/DDBJ whole genome shotgun (WGS) entry which is preliminary data.</text>
</comment>
<proteinExistence type="predicted"/>
<organism evidence="2 3">
    <name type="scientific">Caerostris extrusa</name>
    <name type="common">Bark spider</name>
    <name type="synonym">Caerostris bankana</name>
    <dbReference type="NCBI Taxonomy" id="172846"/>
    <lineage>
        <taxon>Eukaryota</taxon>
        <taxon>Metazoa</taxon>
        <taxon>Ecdysozoa</taxon>
        <taxon>Arthropoda</taxon>
        <taxon>Chelicerata</taxon>
        <taxon>Arachnida</taxon>
        <taxon>Araneae</taxon>
        <taxon>Araneomorphae</taxon>
        <taxon>Entelegynae</taxon>
        <taxon>Araneoidea</taxon>
        <taxon>Araneidae</taxon>
        <taxon>Caerostris</taxon>
    </lineage>
</organism>
<evidence type="ECO:0000313" key="3">
    <source>
        <dbReference type="Proteomes" id="UP001054945"/>
    </source>
</evidence>
<sequence length="89" mass="9568">MCTNKVDIAAALDPEKFKILNIAQLTSGRTKQPLPLFLIKITNSLVADEILKISSLHGIRVTVESTGDEISSHNAKDVMGSTTAAKTVF</sequence>
<feature type="domain" description="Pre-C2HC" evidence="1">
    <location>
        <begin position="8"/>
        <end position="65"/>
    </location>
</feature>
<evidence type="ECO:0000313" key="2">
    <source>
        <dbReference type="EMBL" id="GIZ04048.1"/>
    </source>
</evidence>
<dbReference type="InterPro" id="IPR006579">
    <property type="entry name" value="Pre_C2HC_dom"/>
</dbReference>
<accession>A0AAV4Y9M6</accession>